<protein>
    <submittedName>
        <fullName evidence="7">Ribonuclease</fullName>
    </submittedName>
</protein>
<feature type="transmembrane region" description="Helical" evidence="6">
    <location>
        <begin position="85"/>
        <end position="106"/>
    </location>
</feature>
<evidence type="ECO:0000256" key="6">
    <source>
        <dbReference type="SAM" id="Phobius"/>
    </source>
</evidence>
<dbReference type="NCBIfam" id="TIGR00765">
    <property type="entry name" value="yihY_not_rbn"/>
    <property type="match status" value="1"/>
</dbReference>
<dbReference type="Proteomes" id="UP000257144">
    <property type="component" value="Unassembled WGS sequence"/>
</dbReference>
<feature type="transmembrane region" description="Helical" evidence="6">
    <location>
        <begin position="204"/>
        <end position="225"/>
    </location>
</feature>
<keyword evidence="5 6" id="KW-0472">Membrane</keyword>
<dbReference type="Pfam" id="PF03631">
    <property type="entry name" value="Virul_fac_BrkB"/>
    <property type="match status" value="1"/>
</dbReference>
<comment type="caution">
    <text evidence="7">The sequence shown here is derived from an EMBL/GenBank/DDBJ whole genome shotgun (WGS) entry which is preliminary data.</text>
</comment>
<evidence type="ECO:0000256" key="4">
    <source>
        <dbReference type="ARBA" id="ARBA00022989"/>
    </source>
</evidence>
<reference evidence="7 8" key="1">
    <citation type="submission" date="2018-07" db="EMBL/GenBank/DDBJ databases">
        <title>Bacillus sp. YLB-04 draft genome sequence.</title>
        <authorList>
            <person name="Yu L."/>
            <person name="Tang X."/>
        </authorList>
    </citation>
    <scope>NUCLEOTIDE SEQUENCE [LARGE SCALE GENOMIC DNA]</scope>
    <source>
        <strain evidence="7 8">YLB-04</strain>
    </source>
</reference>
<evidence type="ECO:0000256" key="5">
    <source>
        <dbReference type="ARBA" id="ARBA00023136"/>
    </source>
</evidence>
<keyword evidence="3 6" id="KW-0812">Transmembrane</keyword>
<name>A0A3D8GNQ7_9BACI</name>
<dbReference type="PIRSF" id="PIRSF035875">
    <property type="entry name" value="RNase_BN"/>
    <property type="match status" value="1"/>
</dbReference>
<dbReference type="PANTHER" id="PTHR30213">
    <property type="entry name" value="INNER MEMBRANE PROTEIN YHJD"/>
    <property type="match status" value="1"/>
</dbReference>
<keyword evidence="4 6" id="KW-1133">Transmembrane helix</keyword>
<evidence type="ECO:0000313" key="7">
    <source>
        <dbReference type="EMBL" id="RDU36103.1"/>
    </source>
</evidence>
<proteinExistence type="predicted"/>
<sequence>MFSKNIFKQLWHRIQEDDLPGLAAQLAYYFLLSMFPMLIFLLTLLPYLPIPHHDILGAISRYAPEEAMALIETSLNSVMEKRSGGLLSIGIIGTIWSASNGINALVRAFNKAYNVRESRPFIVARGMAIVFTFGMITVFIVALALPVFGKTIGLFLFSQFGLDDQFLAVWSAIRWIVSALILFGIFTVIYWVAPNVKMKCKAAVPGAFFATIGWTIVSLLFSFYVNNFGNYTATYGSIGAIIILMIWLYLTGLIILLGGEINAFYSEKAKAC</sequence>
<dbReference type="GO" id="GO:0005886">
    <property type="term" value="C:plasma membrane"/>
    <property type="evidence" value="ECO:0007669"/>
    <property type="project" value="UniProtKB-SubCell"/>
</dbReference>
<evidence type="ECO:0000256" key="3">
    <source>
        <dbReference type="ARBA" id="ARBA00022692"/>
    </source>
</evidence>
<dbReference type="RefSeq" id="WP_115453031.1">
    <property type="nucleotide sequence ID" value="NZ_QNQT01000007.1"/>
</dbReference>
<evidence type="ECO:0000313" key="8">
    <source>
        <dbReference type="Proteomes" id="UP000257144"/>
    </source>
</evidence>
<comment type="subcellular location">
    <subcellularLocation>
        <location evidence="1">Cell membrane</location>
        <topology evidence="1">Multi-pass membrane protein</topology>
    </subcellularLocation>
</comment>
<organism evidence="7 8">
    <name type="scientific">Neobacillus piezotolerans</name>
    <dbReference type="NCBI Taxonomy" id="2259171"/>
    <lineage>
        <taxon>Bacteria</taxon>
        <taxon>Bacillati</taxon>
        <taxon>Bacillota</taxon>
        <taxon>Bacilli</taxon>
        <taxon>Bacillales</taxon>
        <taxon>Bacillaceae</taxon>
        <taxon>Neobacillus</taxon>
    </lineage>
</organism>
<feature type="transmembrane region" description="Helical" evidence="6">
    <location>
        <begin position="26"/>
        <end position="48"/>
    </location>
</feature>
<dbReference type="PANTHER" id="PTHR30213:SF0">
    <property type="entry name" value="UPF0761 MEMBRANE PROTEIN YIHY"/>
    <property type="match status" value="1"/>
</dbReference>
<dbReference type="AlphaFoldDB" id="A0A3D8GNQ7"/>
<dbReference type="InterPro" id="IPR017039">
    <property type="entry name" value="Virul_fac_BrkB"/>
</dbReference>
<evidence type="ECO:0000256" key="1">
    <source>
        <dbReference type="ARBA" id="ARBA00004651"/>
    </source>
</evidence>
<gene>
    <name evidence="7" type="ORF">DRW41_15995</name>
</gene>
<feature type="transmembrane region" description="Helical" evidence="6">
    <location>
        <begin position="237"/>
        <end position="258"/>
    </location>
</feature>
<feature type="transmembrane region" description="Helical" evidence="6">
    <location>
        <begin position="168"/>
        <end position="192"/>
    </location>
</feature>
<feature type="transmembrane region" description="Helical" evidence="6">
    <location>
        <begin position="127"/>
        <end position="148"/>
    </location>
</feature>
<dbReference type="EMBL" id="QNQT01000007">
    <property type="protein sequence ID" value="RDU36103.1"/>
    <property type="molecule type" value="Genomic_DNA"/>
</dbReference>
<keyword evidence="2" id="KW-1003">Cell membrane</keyword>
<dbReference type="OrthoDB" id="9775903at2"/>
<accession>A0A3D8GNQ7</accession>
<evidence type="ECO:0000256" key="2">
    <source>
        <dbReference type="ARBA" id="ARBA00022475"/>
    </source>
</evidence>
<keyword evidence="8" id="KW-1185">Reference proteome</keyword>